<dbReference type="RefSeq" id="WP_168885574.1">
    <property type="nucleotide sequence ID" value="NZ_JABAIL010000016.1"/>
</dbReference>
<sequence length="291" mass="33092">MKTIKLDVTYSFSGDRVEEATLLPINGAAEKIFTKRNSEKPFSWFANVISAGCSQLGRHSSAEEVRKKFAESGDVKIPQVVLAMPMAVANTLLLEIHRHLWEDLLENQEVICKYCTKTLAMDVDLHKIDYSEEDYEKIDEADGEFDVLTTKLTEGYVYKSPKKRGELVEPELDGITFNQFEFRAPTLRDCIQHENSYDDDIEFWRKIAMNCIIGIKQVSDSGEIISELPSELFKRKGLKVFDQIFRKDLQAIRNCVRDEIPALSFAYEDTCACSMSKQIPVSAQSGNLFSS</sequence>
<gene>
    <name evidence="1" type="ORF">HGP29_26910</name>
</gene>
<name>A0A7X8XZC9_9BACT</name>
<proteinExistence type="predicted"/>
<dbReference type="EMBL" id="JABAIL010000016">
    <property type="protein sequence ID" value="NLR94865.1"/>
    <property type="molecule type" value="Genomic_DNA"/>
</dbReference>
<protein>
    <submittedName>
        <fullName evidence="1">Uncharacterized protein</fullName>
    </submittedName>
</protein>
<accession>A0A7X8XZC9</accession>
<evidence type="ECO:0000313" key="2">
    <source>
        <dbReference type="Proteomes" id="UP000585050"/>
    </source>
</evidence>
<comment type="caution">
    <text evidence="1">The sequence shown here is derived from an EMBL/GenBank/DDBJ whole genome shotgun (WGS) entry which is preliminary data.</text>
</comment>
<reference evidence="1 2" key="1">
    <citation type="submission" date="2020-04" db="EMBL/GenBank/DDBJ databases">
        <title>Flammeovirga sp. SR4, a novel species isolated from seawater.</title>
        <authorList>
            <person name="Wang X."/>
        </authorList>
    </citation>
    <scope>NUCLEOTIDE SEQUENCE [LARGE SCALE GENOMIC DNA]</scope>
    <source>
        <strain evidence="1 2">SR4</strain>
    </source>
</reference>
<organism evidence="1 2">
    <name type="scientific">Flammeovirga agarivorans</name>
    <dbReference type="NCBI Taxonomy" id="2726742"/>
    <lineage>
        <taxon>Bacteria</taxon>
        <taxon>Pseudomonadati</taxon>
        <taxon>Bacteroidota</taxon>
        <taxon>Cytophagia</taxon>
        <taxon>Cytophagales</taxon>
        <taxon>Flammeovirgaceae</taxon>
        <taxon>Flammeovirga</taxon>
    </lineage>
</organism>
<evidence type="ECO:0000313" key="1">
    <source>
        <dbReference type="EMBL" id="NLR94865.1"/>
    </source>
</evidence>
<dbReference type="Proteomes" id="UP000585050">
    <property type="component" value="Unassembled WGS sequence"/>
</dbReference>
<keyword evidence="2" id="KW-1185">Reference proteome</keyword>
<dbReference type="AlphaFoldDB" id="A0A7X8XZC9"/>